<dbReference type="PANTHER" id="PTHR23004:SF22">
    <property type="entry name" value="DOUBLECORTIN DOMAIN-CONTAINING PROTEIN"/>
    <property type="match status" value="1"/>
</dbReference>
<dbReference type="InterPro" id="IPR003533">
    <property type="entry name" value="Doublecortin_dom"/>
</dbReference>
<sequence length="481" mass="55375">MASCPSVGDHQHHRLHGCPCNVDFDFRPIKIHVYKNGDERDEGRIVHVTRRHFRHWIVFLDHLTRVLRTTTAVNKLFTIDGRSITHFEDLESNGEYVGVEKGPFVACDYGRFVEKLRNRDTRFMVSGISFPNLYREHFLDGADAMDIYLKQHGYGSCTGLPYPMDGFEKSSSLSFLKTSPNGGSQERLQEIGREPSWVKSVNEKSPKDRPPSRIPISNGKALTKSHPDLRINLTGIRQDEQKNGLETLMKRSQMNEKTLQPIVSQRENEEGNAVVIRISVPQSTNKETLKVEAKAQEMERPESRSAATQTDTQPKNSKITSTNEAKNEEDKHLNPEKSFAKVFEFPTENPTSDSSKKPISLLLQRPKLNQPTVSEFEFEKDITNDIDDMRDMVDEKNAREEMKTKKDISEDCDDIDVGLLKLPPIHQKIVSTGSEGKIRGFRQNRFEFHEEKDIYRARRRHHLNRRLLRRSGSYDPDFDNI</sequence>
<evidence type="ECO:0000256" key="1">
    <source>
        <dbReference type="SAM" id="MobiDB-lite"/>
    </source>
</evidence>
<dbReference type="Proteomes" id="UP000887575">
    <property type="component" value="Unassembled WGS sequence"/>
</dbReference>
<protein>
    <recommendedName>
        <fullName evidence="2">Doublecortin domain-containing protein</fullName>
    </recommendedName>
</protein>
<accession>A0AAF3EWZ5</accession>
<dbReference type="FunFam" id="3.10.20.230:FF:000023">
    <property type="entry name" value="Predicted protein"/>
    <property type="match status" value="1"/>
</dbReference>
<feature type="region of interest" description="Disordered" evidence="1">
    <location>
        <begin position="287"/>
        <end position="335"/>
    </location>
</feature>
<evidence type="ECO:0000313" key="3">
    <source>
        <dbReference type="Proteomes" id="UP000887575"/>
    </source>
</evidence>
<evidence type="ECO:0000259" key="2">
    <source>
        <dbReference type="PROSITE" id="PS50309"/>
    </source>
</evidence>
<dbReference type="SUPFAM" id="SSF89837">
    <property type="entry name" value="Doublecortin (DC)"/>
    <property type="match status" value="1"/>
</dbReference>
<dbReference type="InterPro" id="IPR036572">
    <property type="entry name" value="Doublecortin_dom_sf"/>
</dbReference>
<feature type="region of interest" description="Disordered" evidence="1">
    <location>
        <begin position="199"/>
        <end position="227"/>
    </location>
</feature>
<dbReference type="PROSITE" id="PS50309">
    <property type="entry name" value="DC"/>
    <property type="match status" value="1"/>
</dbReference>
<dbReference type="Pfam" id="PF03607">
    <property type="entry name" value="DCX"/>
    <property type="match status" value="1"/>
</dbReference>
<dbReference type="GO" id="GO:0005874">
    <property type="term" value="C:microtubule"/>
    <property type="evidence" value="ECO:0007669"/>
    <property type="project" value="TreeGrafter"/>
</dbReference>
<reference evidence="4" key="1">
    <citation type="submission" date="2024-02" db="UniProtKB">
        <authorList>
            <consortium name="WormBaseParasite"/>
        </authorList>
    </citation>
    <scope>IDENTIFICATION</scope>
</reference>
<dbReference type="GO" id="GO:0035556">
    <property type="term" value="P:intracellular signal transduction"/>
    <property type="evidence" value="ECO:0007669"/>
    <property type="project" value="InterPro"/>
</dbReference>
<feature type="compositionally biased region" description="Polar residues" evidence="1">
    <location>
        <begin position="305"/>
        <end position="324"/>
    </location>
</feature>
<organism evidence="3 4">
    <name type="scientific">Mesorhabditis belari</name>
    <dbReference type="NCBI Taxonomy" id="2138241"/>
    <lineage>
        <taxon>Eukaryota</taxon>
        <taxon>Metazoa</taxon>
        <taxon>Ecdysozoa</taxon>
        <taxon>Nematoda</taxon>
        <taxon>Chromadorea</taxon>
        <taxon>Rhabditida</taxon>
        <taxon>Rhabditina</taxon>
        <taxon>Rhabditomorpha</taxon>
        <taxon>Rhabditoidea</taxon>
        <taxon>Rhabditidae</taxon>
        <taxon>Mesorhabditinae</taxon>
        <taxon>Mesorhabditis</taxon>
    </lineage>
</organism>
<feature type="compositionally biased region" description="Basic and acidic residues" evidence="1">
    <location>
        <begin position="287"/>
        <end position="303"/>
    </location>
</feature>
<dbReference type="GO" id="GO:0005815">
    <property type="term" value="C:microtubule organizing center"/>
    <property type="evidence" value="ECO:0007669"/>
    <property type="project" value="TreeGrafter"/>
</dbReference>
<feature type="compositionally biased region" description="Basic and acidic residues" evidence="1">
    <location>
        <begin position="325"/>
        <end position="335"/>
    </location>
</feature>
<dbReference type="AlphaFoldDB" id="A0AAF3EWZ5"/>
<dbReference type="SMART" id="SM00537">
    <property type="entry name" value="DCX"/>
    <property type="match status" value="1"/>
</dbReference>
<name>A0AAF3EWZ5_9BILA</name>
<proteinExistence type="predicted"/>
<feature type="domain" description="Doublecortin" evidence="2">
    <location>
        <begin position="29"/>
        <end position="110"/>
    </location>
</feature>
<dbReference type="PANTHER" id="PTHR23004">
    <property type="entry name" value="DOUBLECORTIN DOMAIN CONTAINING 2"/>
    <property type="match status" value="1"/>
</dbReference>
<keyword evidence="3" id="KW-1185">Reference proteome</keyword>
<dbReference type="WBParaSite" id="MBELARI_LOCUS18733">
    <property type="protein sequence ID" value="MBELARI_LOCUS18733"/>
    <property type="gene ID" value="MBELARI_LOCUS18733"/>
</dbReference>
<evidence type="ECO:0000313" key="4">
    <source>
        <dbReference type="WBParaSite" id="MBELARI_LOCUS18733"/>
    </source>
</evidence>
<feature type="compositionally biased region" description="Basic and acidic residues" evidence="1">
    <location>
        <begin position="201"/>
        <end position="211"/>
    </location>
</feature>
<dbReference type="Gene3D" id="3.10.20.230">
    <property type="entry name" value="Doublecortin domain"/>
    <property type="match status" value="1"/>
</dbReference>